<dbReference type="Gene3D" id="1.10.8.60">
    <property type="match status" value="2"/>
</dbReference>
<feature type="domain" description="AAA+ ATPase" evidence="4">
    <location>
        <begin position="709"/>
        <end position="833"/>
    </location>
</feature>
<sequence length="937" mass="104148">MRFYRAVCTAEDHNVRGLASATTWKEVGKDLVLFPYTQRGFGGDDSFFVGVISARNDLTREALSGIIRRVCEDDWGIADLESINSVECTFNKCTDQVGATALYSSDIVSRAARLLHAEELFTLLMRTKVFWEYTIKDAIPAGGLLGAAQKTIYSEALSQEIERVVACVPEAGHAHHILPVHYLVEGNNPNDYQPAIDVLLESLYENNRLVSSHAYVFEVDKLGRSEWARGAAANEDNFMALINGALGDALKSSSIIVKYGQDDDGSNFNKFAYQALTKLIDELSERGDEIQVVFVVPEGSGDLQVRIKNRFRLPLIRIVPDEAPKAFDLTEDEAHAILVRRAEADSLEPDDELRRILHRRMEDRSFSNLDEVYDEWSKLTLTRSVFPQYLSIVQAAYDSDGAAAPVDARKRLEEMVGLAGVKRQIEDVLLRFKMNKEAAFAGLKPQPFSMHLAFQGAPGTGKTEVARLYAEILKDEGILSEGRLIMRSGTGAWNVQEAFAEAKGSVLFVDEAYAMASTSDGRIADFVACMENYRRDTVVILAGYKNSINRLIDCNPGFRSRISFFIDFPDYSQEEKLQIFQLMVDRAGLTMAEEARSAARDILARGGTRADEGNGRFVRNLFESAIGQQQRRLSRQKPEGGYTKELLAELREEDIVAAGKRESVHQLSGREELAGLIGLAEIKQLVSDRMDYMKVQKAKRDAGIKAPFIPMHMAFKGNPGTGKTEVARLIARILREEGVLSVGECKEYIGADLWNTLAINLAFEDAKGSVLFVDEAYSIPKNAEATAALVACMENYREDVIVVFAGYTREVDQLLSANPGFASRVKFHLEFADYIEDELLQILDLLAGKMHVTLGEGVPEKVRGFVREARKESRFGNGRFVRNVLEDAIVAQGARLVREHSALGGLDSDVLTRLEAEDFSWQPKRLEDAPASVGFTA</sequence>
<dbReference type="Gene3D" id="3.40.50.300">
    <property type="entry name" value="P-loop containing nucleotide triphosphate hydrolases"/>
    <property type="match status" value="2"/>
</dbReference>
<evidence type="ECO:0000259" key="4">
    <source>
        <dbReference type="SMART" id="SM00382"/>
    </source>
</evidence>
<feature type="domain" description="AAA+ ATPase" evidence="4">
    <location>
        <begin position="448"/>
        <end position="570"/>
    </location>
</feature>
<dbReference type="RefSeq" id="WP_136845666.1">
    <property type="nucleotide sequence ID" value="NZ_SSTM01000003.1"/>
</dbReference>
<dbReference type="InterPro" id="IPR041627">
    <property type="entry name" value="AAA_lid_6"/>
</dbReference>
<keyword evidence="3" id="KW-0067">ATP-binding</keyword>
<evidence type="ECO:0000256" key="2">
    <source>
        <dbReference type="ARBA" id="ARBA00022741"/>
    </source>
</evidence>
<gene>
    <name evidence="5" type="ORF">E5982_04850</name>
</gene>
<evidence type="ECO:0000256" key="3">
    <source>
        <dbReference type="ARBA" id="ARBA00022840"/>
    </source>
</evidence>
<dbReference type="InterPro" id="IPR000641">
    <property type="entry name" value="CbxX/CfxQ"/>
</dbReference>
<dbReference type="OrthoDB" id="9806903at2"/>
<name>A0A4T9T9P5_9ACTN</name>
<dbReference type="GO" id="GO:0016887">
    <property type="term" value="F:ATP hydrolysis activity"/>
    <property type="evidence" value="ECO:0007669"/>
    <property type="project" value="InterPro"/>
</dbReference>
<protein>
    <submittedName>
        <fullName evidence="5">AAA family ATPase</fullName>
    </submittedName>
</protein>
<dbReference type="AlphaFoldDB" id="A0A4T9T9P5"/>
<keyword evidence="6" id="KW-1185">Reference proteome</keyword>
<dbReference type="Pfam" id="PF00004">
    <property type="entry name" value="AAA"/>
    <property type="match status" value="2"/>
</dbReference>
<reference evidence="5 6" key="1">
    <citation type="submission" date="2019-04" db="EMBL/GenBank/DDBJ databases">
        <title>Microbes associate with the intestines of laboratory mice.</title>
        <authorList>
            <person name="Navarre W."/>
            <person name="Wong E."/>
            <person name="Huang K.C."/>
            <person name="Tropini C."/>
            <person name="Ng K."/>
            <person name="Yu B."/>
        </authorList>
    </citation>
    <scope>NUCLEOTIDE SEQUENCE [LARGE SCALE GENOMIC DNA]</scope>
    <source>
        <strain evidence="5 6">NM48_B13</strain>
    </source>
</reference>
<dbReference type="SMART" id="SM00382">
    <property type="entry name" value="AAA"/>
    <property type="match status" value="2"/>
</dbReference>
<organism evidence="5 6">
    <name type="scientific">Parvibacter caecicola</name>
    <dbReference type="NCBI Taxonomy" id="747645"/>
    <lineage>
        <taxon>Bacteria</taxon>
        <taxon>Bacillati</taxon>
        <taxon>Actinomycetota</taxon>
        <taxon>Coriobacteriia</taxon>
        <taxon>Coriobacteriales</taxon>
        <taxon>Coriobacteriaceae</taxon>
        <taxon>Parvibacter</taxon>
    </lineage>
</organism>
<dbReference type="GO" id="GO:0005524">
    <property type="term" value="F:ATP binding"/>
    <property type="evidence" value="ECO:0007669"/>
    <property type="project" value="UniProtKB-KW"/>
</dbReference>
<keyword evidence="2" id="KW-0547">Nucleotide-binding</keyword>
<dbReference type="InterPro" id="IPR050773">
    <property type="entry name" value="CbxX/CfxQ_RuBisCO_ESX"/>
</dbReference>
<evidence type="ECO:0000256" key="1">
    <source>
        <dbReference type="ARBA" id="ARBA00010378"/>
    </source>
</evidence>
<dbReference type="PANTHER" id="PTHR43392:SF2">
    <property type="entry name" value="AAA-TYPE ATPASE FAMILY PROTEIN _ ANKYRIN REPEAT FAMILY PROTEIN"/>
    <property type="match status" value="1"/>
</dbReference>
<dbReference type="CDD" id="cd00009">
    <property type="entry name" value="AAA"/>
    <property type="match status" value="2"/>
</dbReference>
<proteinExistence type="inferred from homology"/>
<dbReference type="InterPro" id="IPR003959">
    <property type="entry name" value="ATPase_AAA_core"/>
</dbReference>
<evidence type="ECO:0000313" key="5">
    <source>
        <dbReference type="EMBL" id="TJW10620.1"/>
    </source>
</evidence>
<dbReference type="InterPro" id="IPR027417">
    <property type="entry name" value="P-loop_NTPase"/>
</dbReference>
<comment type="caution">
    <text evidence="5">The sequence shown here is derived from an EMBL/GenBank/DDBJ whole genome shotgun (WGS) entry which is preliminary data.</text>
</comment>
<dbReference type="EMBL" id="SSTM01000003">
    <property type="protein sequence ID" value="TJW10620.1"/>
    <property type="molecule type" value="Genomic_DNA"/>
</dbReference>
<dbReference type="PANTHER" id="PTHR43392">
    <property type="entry name" value="AAA-TYPE ATPASE FAMILY PROTEIN / ANKYRIN REPEAT FAMILY PROTEIN"/>
    <property type="match status" value="1"/>
</dbReference>
<dbReference type="PRINTS" id="PR00819">
    <property type="entry name" value="CBXCFQXSUPER"/>
</dbReference>
<dbReference type="SUPFAM" id="SSF52540">
    <property type="entry name" value="P-loop containing nucleoside triphosphate hydrolases"/>
    <property type="match status" value="2"/>
</dbReference>
<evidence type="ECO:0000313" key="6">
    <source>
        <dbReference type="Proteomes" id="UP000309454"/>
    </source>
</evidence>
<dbReference type="InterPro" id="IPR003593">
    <property type="entry name" value="AAA+_ATPase"/>
</dbReference>
<dbReference type="Proteomes" id="UP000309454">
    <property type="component" value="Unassembled WGS sequence"/>
</dbReference>
<accession>A0A4T9T9P5</accession>
<dbReference type="Pfam" id="PF17866">
    <property type="entry name" value="AAA_lid_6"/>
    <property type="match status" value="2"/>
</dbReference>
<comment type="similarity">
    <text evidence="1">Belongs to the CbxX/CfxQ family.</text>
</comment>